<protein>
    <submittedName>
        <fullName evidence="4">Uncharacterized protein</fullName>
    </submittedName>
</protein>
<feature type="coiled-coil region" evidence="1">
    <location>
        <begin position="61"/>
        <end position="102"/>
    </location>
</feature>
<reference evidence="4" key="2">
    <citation type="submission" date="2017-02" db="UniProtKB">
        <authorList>
            <consortium name="WormBaseParasite"/>
        </authorList>
    </citation>
    <scope>IDENTIFICATION</scope>
</reference>
<accession>A0A0K0D8V2</accession>
<reference evidence="3" key="1">
    <citation type="submission" date="2012-09" db="EMBL/GenBank/DDBJ databases">
        <authorList>
            <person name="Martin A.A."/>
        </authorList>
    </citation>
    <scope>NUCLEOTIDE SEQUENCE</scope>
</reference>
<evidence type="ECO:0000313" key="3">
    <source>
        <dbReference type="Proteomes" id="UP000035642"/>
    </source>
</evidence>
<evidence type="ECO:0000256" key="1">
    <source>
        <dbReference type="SAM" id="Coils"/>
    </source>
</evidence>
<dbReference type="STRING" id="6313.A0A0K0D8V2"/>
<name>A0A0K0D8V2_ANGCA</name>
<dbReference type="AlphaFoldDB" id="A0A0K0D8V2"/>
<keyword evidence="3" id="KW-1185">Reference proteome</keyword>
<dbReference type="Proteomes" id="UP000035642">
    <property type="component" value="Unassembled WGS sequence"/>
</dbReference>
<keyword evidence="1" id="KW-0175">Coiled coil</keyword>
<organism evidence="3 4">
    <name type="scientific">Angiostrongylus cantonensis</name>
    <name type="common">Rat lungworm</name>
    <dbReference type="NCBI Taxonomy" id="6313"/>
    <lineage>
        <taxon>Eukaryota</taxon>
        <taxon>Metazoa</taxon>
        <taxon>Ecdysozoa</taxon>
        <taxon>Nematoda</taxon>
        <taxon>Chromadorea</taxon>
        <taxon>Rhabditida</taxon>
        <taxon>Rhabditina</taxon>
        <taxon>Rhabditomorpha</taxon>
        <taxon>Strongyloidea</taxon>
        <taxon>Metastrongylidae</taxon>
        <taxon>Angiostrongylus</taxon>
    </lineage>
</organism>
<evidence type="ECO:0000256" key="2">
    <source>
        <dbReference type="SAM" id="MobiDB-lite"/>
    </source>
</evidence>
<evidence type="ECO:0000313" key="4">
    <source>
        <dbReference type="WBParaSite" id="ACAC_0000649701-mRNA-1"/>
    </source>
</evidence>
<sequence length="205" mass="24261">MSGFTDLLIKDEPTSNSKEIPLVILRNKLLYYQLHDEMIRDILPQLWRRIESANTFEDLTKVQLINDLSTARSEAEHLQHRYESAEAARKALEEKYNIVLEEYHKTVSESPLYRLDLNTTRTYDDIKKSEADRRKERRGTMVPPIKSVLLEEKDQSDAQPQENDLDKIEERRKLIRLEIDNKIMFQISSETEAALNDIFNKQRRQ</sequence>
<dbReference type="WBParaSite" id="ACAC_0000649701-mRNA-1">
    <property type="protein sequence ID" value="ACAC_0000649701-mRNA-1"/>
    <property type="gene ID" value="ACAC_0000649701"/>
</dbReference>
<feature type="region of interest" description="Disordered" evidence="2">
    <location>
        <begin position="130"/>
        <end position="165"/>
    </location>
</feature>
<proteinExistence type="predicted"/>